<dbReference type="InterPro" id="IPR006322">
    <property type="entry name" value="Glutathione_Rdtase_euk/bac"/>
</dbReference>
<dbReference type="NCBIfam" id="TIGR01421">
    <property type="entry name" value="gluta_reduc_1"/>
    <property type="match status" value="1"/>
</dbReference>
<evidence type="ECO:0000256" key="7">
    <source>
        <dbReference type="PIRSR" id="PIRSR000350-2"/>
    </source>
</evidence>
<keyword evidence="4 10" id="KW-0560">Oxidoreductase</keyword>
<keyword evidence="2 10" id="KW-0285">Flavoprotein</keyword>
<keyword evidence="6 10" id="KW-0676">Redox-active center</keyword>
<evidence type="ECO:0000256" key="6">
    <source>
        <dbReference type="ARBA" id="ARBA00023284"/>
    </source>
</evidence>
<evidence type="ECO:0000256" key="4">
    <source>
        <dbReference type="ARBA" id="ARBA00023002"/>
    </source>
</evidence>
<sequence>MIDIQKSVTMNIIIDLYWRKFMKVFDIIAIGGGSGGIATMNRAAMYGAKAAVIEGSYLGGTCVNLGCVPKKIMWYGSQVAEAIQHYGPEYGFTSQEVTFDFATLRKNREAYIERSRASYGNTFNNNEVEVIQGFARFVDNQTVEVNGELIRAKHIVITTGAKPVVPAIPGSELGIVSDDVFAWEELPSSVAVIGAGYIAVEMAGLLHGLGVQTDLFVRGNRPLRSFDTYIVDALMEEMQRTNLPLHTGKTPVSLEKTDDGQIQINFADGSNHIAQKVLWAIGRKPNIDKLNLKATSVQLTSSGHISVNEYQETAVPGIYALGDVTGEKELTPVAIKAGRLLAERLFNNKPTAKMDYTTIPTVVFSHPAIGTVGLTEDEAITQYGQDNVKVYTSAFTSMYTALENNRQMAKFKLVTVGENEKVVGLHGIGYGVDEMIQGFSVAIKMGATKEEFDAVVAIHPTGSEEFVTMR</sequence>
<evidence type="ECO:0000256" key="5">
    <source>
        <dbReference type="ARBA" id="ARBA00023157"/>
    </source>
</evidence>
<dbReference type="GO" id="GO:0034599">
    <property type="term" value="P:cellular response to oxidative stress"/>
    <property type="evidence" value="ECO:0007669"/>
    <property type="project" value="TreeGrafter"/>
</dbReference>
<evidence type="ECO:0000256" key="1">
    <source>
        <dbReference type="ARBA" id="ARBA00007532"/>
    </source>
</evidence>
<dbReference type="InterPro" id="IPR046952">
    <property type="entry name" value="GSHR/TRXR-like"/>
</dbReference>
<dbReference type="InterPro" id="IPR001100">
    <property type="entry name" value="Pyr_nuc-diS_OxRdtase"/>
</dbReference>
<dbReference type="InterPro" id="IPR036188">
    <property type="entry name" value="FAD/NAD-bd_sf"/>
</dbReference>
<feature type="disulfide bond" description="Redox-active" evidence="9">
    <location>
        <begin position="62"/>
        <end position="67"/>
    </location>
</feature>
<dbReference type="PATRIC" id="fig|423211.3.peg.456"/>
<keyword evidence="5" id="KW-1015">Disulfide bond</keyword>
<dbReference type="SUPFAM" id="SSF51905">
    <property type="entry name" value="FAD/NAD(P)-binding domain"/>
    <property type="match status" value="1"/>
</dbReference>
<feature type="binding site" evidence="8">
    <location>
        <position position="282"/>
    </location>
    <ligand>
        <name>NAD(+)</name>
        <dbReference type="ChEBI" id="CHEBI:57540"/>
    </ligand>
</feature>
<dbReference type="PANTHER" id="PTHR42737">
    <property type="entry name" value="GLUTATHIONE REDUCTASE"/>
    <property type="match status" value="1"/>
</dbReference>
<dbReference type="Gene3D" id="3.30.390.30">
    <property type="match status" value="1"/>
</dbReference>
<dbReference type="SUPFAM" id="SSF55424">
    <property type="entry name" value="FAD/NAD-linked reductases, dimerisation (C-terminal) domain"/>
    <property type="match status" value="1"/>
</dbReference>
<organism evidence="13 14">
    <name type="scientific">Streptococcus suis (strain GZ1)</name>
    <dbReference type="NCBI Taxonomy" id="423211"/>
    <lineage>
        <taxon>Bacteria</taxon>
        <taxon>Bacillati</taxon>
        <taxon>Bacillota</taxon>
        <taxon>Bacilli</taxon>
        <taxon>Lactobacillales</taxon>
        <taxon>Streptococcaceae</taxon>
        <taxon>Streptococcus</taxon>
    </lineage>
</organism>
<keyword evidence="8" id="KW-0547">Nucleotide-binding</keyword>
<dbReference type="GO" id="GO:0050660">
    <property type="term" value="F:flavin adenine dinucleotide binding"/>
    <property type="evidence" value="ECO:0007669"/>
    <property type="project" value="InterPro"/>
</dbReference>
<comment type="cofactor">
    <cofactor evidence="8">
        <name>FAD</name>
        <dbReference type="ChEBI" id="CHEBI:57692"/>
    </cofactor>
    <text evidence="8">Binds 1 FAD per subunit.</text>
</comment>
<dbReference type="GO" id="GO:0004362">
    <property type="term" value="F:glutathione-disulfide reductase (NADPH) activity"/>
    <property type="evidence" value="ECO:0007669"/>
    <property type="project" value="InterPro"/>
</dbReference>
<evidence type="ECO:0000259" key="11">
    <source>
        <dbReference type="Pfam" id="PF02852"/>
    </source>
</evidence>
<dbReference type="GO" id="GO:0006749">
    <property type="term" value="P:glutathione metabolic process"/>
    <property type="evidence" value="ECO:0007669"/>
    <property type="project" value="InterPro"/>
</dbReference>
<feature type="domain" description="Pyridine nucleotide-disulphide oxidoreductase dimerisation" evidence="11">
    <location>
        <begin position="359"/>
        <end position="469"/>
    </location>
</feature>
<dbReference type="Pfam" id="PF02852">
    <property type="entry name" value="Pyr_redox_dim"/>
    <property type="match status" value="1"/>
</dbReference>
<dbReference type="PIRSF" id="PIRSF000350">
    <property type="entry name" value="Mercury_reductase_MerA"/>
    <property type="match status" value="1"/>
</dbReference>
<protein>
    <submittedName>
        <fullName evidence="13">Glutathione reductase</fullName>
    </submittedName>
</protein>
<dbReference type="KEGG" id="ssw:SSGZ1_0460"/>
<dbReference type="PRINTS" id="PR00411">
    <property type="entry name" value="PNDRDTASEI"/>
</dbReference>
<dbReference type="PANTHER" id="PTHR42737:SF2">
    <property type="entry name" value="GLUTATHIONE REDUCTASE"/>
    <property type="match status" value="1"/>
</dbReference>
<dbReference type="Gene3D" id="3.50.50.60">
    <property type="entry name" value="FAD/NAD(P)-binding domain"/>
    <property type="match status" value="2"/>
</dbReference>
<dbReference type="EMBL" id="CP000837">
    <property type="protein sequence ID" value="ADE30925.1"/>
    <property type="molecule type" value="Genomic_DNA"/>
</dbReference>
<evidence type="ECO:0000256" key="3">
    <source>
        <dbReference type="ARBA" id="ARBA00022827"/>
    </source>
</evidence>
<dbReference type="InterPro" id="IPR004099">
    <property type="entry name" value="Pyr_nucl-diS_OxRdtase_dimer"/>
</dbReference>
<feature type="binding site" evidence="8">
    <location>
        <position position="323"/>
    </location>
    <ligand>
        <name>FAD</name>
        <dbReference type="ChEBI" id="CHEBI:57692"/>
    </ligand>
</feature>
<comment type="similarity">
    <text evidence="1 10">Belongs to the class-I pyridine nucleotide-disulfide oxidoreductase family.</text>
</comment>
<dbReference type="GO" id="GO:0005829">
    <property type="term" value="C:cytosol"/>
    <property type="evidence" value="ECO:0007669"/>
    <property type="project" value="TreeGrafter"/>
</dbReference>
<gene>
    <name evidence="13" type="ordered locus">SSGZ1_0460</name>
</gene>
<dbReference type="HOGENOM" id="CLU_016755_2_2_9"/>
<keyword evidence="8" id="KW-0520">NAD</keyword>
<feature type="active site" description="Proton acceptor" evidence="7">
    <location>
        <position position="459"/>
    </location>
</feature>
<dbReference type="GO" id="GO:0045454">
    <property type="term" value="P:cell redox homeostasis"/>
    <property type="evidence" value="ECO:0007669"/>
    <property type="project" value="InterPro"/>
</dbReference>
<keyword evidence="3 8" id="KW-0274">FAD</keyword>
<evidence type="ECO:0000259" key="12">
    <source>
        <dbReference type="Pfam" id="PF07992"/>
    </source>
</evidence>
<dbReference type="PRINTS" id="PR00368">
    <property type="entry name" value="FADPNR"/>
</dbReference>
<proteinExistence type="inferred from homology"/>
<dbReference type="PROSITE" id="PS00076">
    <property type="entry name" value="PYRIDINE_REDOX_1"/>
    <property type="match status" value="1"/>
</dbReference>
<evidence type="ECO:0000313" key="13">
    <source>
        <dbReference type="EMBL" id="ADE30925.1"/>
    </source>
</evidence>
<name>D5AGG0_STRGZ</name>
<evidence type="ECO:0000256" key="10">
    <source>
        <dbReference type="RuleBase" id="RU003691"/>
    </source>
</evidence>
<feature type="binding site" evidence="8">
    <location>
        <position position="71"/>
    </location>
    <ligand>
        <name>FAD</name>
        <dbReference type="ChEBI" id="CHEBI:57692"/>
    </ligand>
</feature>
<evidence type="ECO:0000256" key="8">
    <source>
        <dbReference type="PIRSR" id="PIRSR000350-3"/>
    </source>
</evidence>
<dbReference type="Pfam" id="PF07992">
    <property type="entry name" value="Pyr_redox_2"/>
    <property type="match status" value="1"/>
</dbReference>
<dbReference type="Proteomes" id="UP000002359">
    <property type="component" value="Chromosome"/>
</dbReference>
<dbReference type="NCBIfam" id="NF004776">
    <property type="entry name" value="PRK06116.1"/>
    <property type="match status" value="1"/>
</dbReference>
<accession>D5AGG0</accession>
<evidence type="ECO:0000256" key="9">
    <source>
        <dbReference type="PIRSR" id="PIRSR000350-4"/>
    </source>
</evidence>
<dbReference type="InterPro" id="IPR023753">
    <property type="entry name" value="FAD/NAD-binding_dom"/>
</dbReference>
<evidence type="ECO:0000256" key="2">
    <source>
        <dbReference type="ARBA" id="ARBA00022630"/>
    </source>
</evidence>
<reference evidence="13 14" key="1">
    <citation type="journal article" date="2009" name="J. Infect. Dis.">
        <title>Clinical, experimental, and genomic differences between intermediately pathogenic, highly pathogenic, and epidemic Streptococcus suis.</title>
        <authorList>
            <person name="Ye C."/>
            <person name="Zheng H."/>
            <person name="Zhang J."/>
            <person name="Jing H."/>
            <person name="Wang L."/>
            <person name="Xiong Y."/>
            <person name="Wang W."/>
            <person name="Zhou Z."/>
            <person name="Sun Q."/>
            <person name="Luo X."/>
            <person name="Du H."/>
            <person name="Gottschalk M."/>
            <person name="Xu J."/>
        </authorList>
    </citation>
    <scope>NUCLEOTIDE SEQUENCE [LARGE SCALE GENOMIC DNA]</scope>
    <source>
        <strain evidence="13 14">GZ1</strain>
    </source>
</reference>
<feature type="domain" description="FAD/NAD(P)-binding" evidence="12">
    <location>
        <begin position="25"/>
        <end position="338"/>
    </location>
</feature>
<dbReference type="AlphaFoldDB" id="D5AGG0"/>
<dbReference type="InterPro" id="IPR012999">
    <property type="entry name" value="Pyr_OxRdtase_I_AS"/>
</dbReference>
<feature type="binding site" evidence="8">
    <location>
        <begin position="194"/>
        <end position="201"/>
    </location>
    <ligand>
        <name>NAD(+)</name>
        <dbReference type="ChEBI" id="CHEBI:57540"/>
    </ligand>
</feature>
<dbReference type="InterPro" id="IPR016156">
    <property type="entry name" value="FAD/NAD-linked_Rdtase_dimer_sf"/>
</dbReference>
<evidence type="ECO:0000313" key="14">
    <source>
        <dbReference type="Proteomes" id="UP000002359"/>
    </source>
</evidence>
<dbReference type="FunFam" id="3.30.390.30:FF:000003">
    <property type="entry name" value="Glutathione reductase"/>
    <property type="match status" value="1"/>
</dbReference>
<dbReference type="GO" id="GO:0050661">
    <property type="term" value="F:NADP binding"/>
    <property type="evidence" value="ECO:0007669"/>
    <property type="project" value="InterPro"/>
</dbReference>